<protein>
    <submittedName>
        <fullName evidence="2">Uncharacterized protein</fullName>
    </submittedName>
</protein>
<keyword evidence="1" id="KW-1133">Transmembrane helix</keyword>
<name>A0A4V1QU86_9ACTN</name>
<keyword evidence="1" id="KW-0472">Membrane</keyword>
<accession>A0A4V1QU86</accession>
<feature type="transmembrane region" description="Helical" evidence="1">
    <location>
        <begin position="189"/>
        <end position="208"/>
    </location>
</feature>
<dbReference type="Proteomes" id="UP000293345">
    <property type="component" value="Unassembled WGS sequence"/>
</dbReference>
<evidence type="ECO:0000313" key="2">
    <source>
        <dbReference type="EMBL" id="RXZ55097.1"/>
    </source>
</evidence>
<sequence>MSIDCYYGAYARFDTVSKRDAAVLIGSDCIVGDTFDIQFRPYKGSTRAWIVNAFGTDIGFLDEKTSHRLNVLAAREWTLHAILSCVSFTDQPEPGMYWGEVALLCYDRSHESDFDTFVTETAKLIGKGIRPKVDLETQGIASIIQSHGTWQPKQRVPFPDTNKNTAIIKKSRGTLDFLVQKSREGNKGCYVLSWLFLLGLVALVVFALKGCGVF</sequence>
<dbReference type="RefSeq" id="WP_129426065.1">
    <property type="nucleotide sequence ID" value="NZ_SDPW01000001.1"/>
</dbReference>
<evidence type="ECO:0000256" key="1">
    <source>
        <dbReference type="SAM" id="Phobius"/>
    </source>
</evidence>
<keyword evidence="3" id="KW-1185">Reference proteome</keyword>
<organism evidence="2 3">
    <name type="scientific">Senegalimassilia faecalis</name>
    <dbReference type="NCBI Taxonomy" id="2509433"/>
    <lineage>
        <taxon>Bacteria</taxon>
        <taxon>Bacillati</taxon>
        <taxon>Actinomycetota</taxon>
        <taxon>Coriobacteriia</taxon>
        <taxon>Coriobacteriales</taxon>
        <taxon>Coriobacteriaceae</taxon>
        <taxon>Senegalimassilia</taxon>
    </lineage>
</organism>
<comment type="caution">
    <text evidence="2">The sequence shown here is derived from an EMBL/GenBank/DDBJ whole genome shotgun (WGS) entry which is preliminary data.</text>
</comment>
<dbReference type="AlphaFoldDB" id="A0A4V1QU86"/>
<dbReference type="OrthoDB" id="3196857at2"/>
<keyword evidence="1" id="KW-0812">Transmembrane</keyword>
<evidence type="ECO:0000313" key="3">
    <source>
        <dbReference type="Proteomes" id="UP000293345"/>
    </source>
</evidence>
<gene>
    <name evidence="2" type="ORF">ET524_04350</name>
</gene>
<reference evidence="2 3" key="1">
    <citation type="submission" date="2019-01" db="EMBL/GenBank/DDBJ databases">
        <title>Senegalimassilia sp. nov. KGMB04484 isolated human feces.</title>
        <authorList>
            <person name="Han K.-I."/>
            <person name="Kim J.-S."/>
            <person name="Lee K.C."/>
            <person name="Suh M.K."/>
            <person name="Eom M.K."/>
            <person name="Lee J.H."/>
            <person name="Park S.-H."/>
            <person name="Kang S.W."/>
            <person name="Park J.-E."/>
            <person name="Oh B.S."/>
            <person name="Yu S.Y."/>
            <person name="Choi S.-H."/>
            <person name="Lee D.H."/>
            <person name="Yoon H."/>
            <person name="Kim B.-Y."/>
            <person name="Lee J.H."/>
            <person name="Lee J.-S."/>
        </authorList>
    </citation>
    <scope>NUCLEOTIDE SEQUENCE [LARGE SCALE GENOMIC DNA]</scope>
    <source>
        <strain evidence="2 3">KGMB04484</strain>
    </source>
</reference>
<proteinExistence type="predicted"/>
<dbReference type="EMBL" id="SDPW01000001">
    <property type="protein sequence ID" value="RXZ55097.1"/>
    <property type="molecule type" value="Genomic_DNA"/>
</dbReference>